<dbReference type="OrthoDB" id="2403773at2759"/>
<dbReference type="GO" id="GO:0005576">
    <property type="term" value="C:extracellular region"/>
    <property type="evidence" value="ECO:0007669"/>
    <property type="project" value="UniProtKB-SubCell"/>
</dbReference>
<evidence type="ECO:0008006" key="5">
    <source>
        <dbReference type="Google" id="ProtNLM"/>
    </source>
</evidence>
<dbReference type="Gene3D" id="2.10.25.10">
    <property type="entry name" value="Laminin"/>
    <property type="match status" value="1"/>
</dbReference>
<sequence>MGCVCEPRFVRGPDGNCIQPQQCPPEKSSNNQEPYPGMLRYGGCPNNNACTEYCKKRGKKIGSCQGFQRMECLCFDHW</sequence>
<dbReference type="Proteomes" id="UP000499080">
    <property type="component" value="Unassembled WGS sequence"/>
</dbReference>
<accession>A0A4Y2DN76</accession>
<proteinExistence type="predicted"/>
<dbReference type="InterPro" id="IPR036084">
    <property type="entry name" value="Ser_inhib-like_sf"/>
</dbReference>
<comment type="caution">
    <text evidence="3">The sequence shown here is derived from an EMBL/GenBank/DDBJ whole genome shotgun (WGS) entry which is preliminary data.</text>
</comment>
<dbReference type="EMBL" id="BGPR01000400">
    <property type="protein sequence ID" value="GBM18252.1"/>
    <property type="molecule type" value="Genomic_DNA"/>
</dbReference>
<dbReference type="AlphaFoldDB" id="A0A4Y2DN76"/>
<keyword evidence="2" id="KW-0964">Secreted</keyword>
<evidence type="ECO:0000256" key="2">
    <source>
        <dbReference type="ARBA" id="ARBA00022525"/>
    </source>
</evidence>
<evidence type="ECO:0000313" key="3">
    <source>
        <dbReference type="EMBL" id="GBM18252.1"/>
    </source>
</evidence>
<reference evidence="3 4" key="1">
    <citation type="journal article" date="2019" name="Sci. Rep.">
        <title>Orb-weaving spider Araneus ventricosus genome elucidates the spidroin gene catalogue.</title>
        <authorList>
            <person name="Kono N."/>
            <person name="Nakamura H."/>
            <person name="Ohtoshi R."/>
            <person name="Moran D.A.P."/>
            <person name="Shinohara A."/>
            <person name="Yoshida Y."/>
            <person name="Fujiwara M."/>
            <person name="Mori M."/>
            <person name="Tomita M."/>
            <person name="Arakawa K."/>
        </authorList>
    </citation>
    <scope>NUCLEOTIDE SEQUENCE [LARGE SCALE GENOMIC DNA]</scope>
</reference>
<protein>
    <recommendedName>
        <fullName evidence="5">Invertebrate defensins family profile domain-containing protein</fullName>
    </recommendedName>
</protein>
<comment type="subcellular location">
    <subcellularLocation>
        <location evidence="1">Secreted</location>
    </subcellularLocation>
</comment>
<dbReference type="SUPFAM" id="SSF57095">
    <property type="entry name" value="Scorpion toxin-like"/>
    <property type="match status" value="1"/>
</dbReference>
<evidence type="ECO:0000313" key="4">
    <source>
        <dbReference type="Proteomes" id="UP000499080"/>
    </source>
</evidence>
<dbReference type="InterPro" id="IPR036574">
    <property type="entry name" value="Scorpion_toxin-like_sf"/>
</dbReference>
<evidence type="ECO:0000256" key="1">
    <source>
        <dbReference type="ARBA" id="ARBA00004613"/>
    </source>
</evidence>
<gene>
    <name evidence="3" type="ORF">AVEN_39015_1</name>
</gene>
<keyword evidence="4" id="KW-1185">Reference proteome</keyword>
<organism evidence="3 4">
    <name type="scientific">Araneus ventricosus</name>
    <name type="common">Orbweaver spider</name>
    <name type="synonym">Epeira ventricosa</name>
    <dbReference type="NCBI Taxonomy" id="182803"/>
    <lineage>
        <taxon>Eukaryota</taxon>
        <taxon>Metazoa</taxon>
        <taxon>Ecdysozoa</taxon>
        <taxon>Arthropoda</taxon>
        <taxon>Chelicerata</taxon>
        <taxon>Arachnida</taxon>
        <taxon>Araneae</taxon>
        <taxon>Araneomorphae</taxon>
        <taxon>Entelegynae</taxon>
        <taxon>Araneoidea</taxon>
        <taxon>Araneidae</taxon>
        <taxon>Araneus</taxon>
    </lineage>
</organism>
<dbReference type="SUPFAM" id="SSF57567">
    <property type="entry name" value="Serine protease inhibitors"/>
    <property type="match status" value="1"/>
</dbReference>
<name>A0A4Y2DN76_ARAVE</name>